<dbReference type="EnsemblPlants" id="Pp3c10_5470V3.5">
    <property type="protein sequence ID" value="PAC:32901341.CDS.1"/>
    <property type="gene ID" value="Pp3c10_5470"/>
</dbReference>
<dbReference type="Gramene" id="Pp3c10_5470V3.3">
    <property type="protein sequence ID" value="PAC:32901339.CDS.1"/>
    <property type="gene ID" value="Pp3c10_5470"/>
</dbReference>
<dbReference type="EMBL" id="ABEU02000010">
    <property type="protein sequence ID" value="PNR46347.1"/>
    <property type="molecule type" value="Genomic_DNA"/>
</dbReference>
<name>A0A2K1JXU9_PHYPA</name>
<dbReference type="STRING" id="3218.A0A2K1JXU9"/>
<dbReference type="Gramene" id="Pp3c10_5470V3.6">
    <property type="protein sequence ID" value="PAC:32901342.CDS.1"/>
    <property type="gene ID" value="Pp3c10_5470"/>
</dbReference>
<evidence type="ECO:0000313" key="2">
    <source>
        <dbReference type="EnsemblPlants" id="PAC:32901337.CDS.1"/>
    </source>
</evidence>
<keyword evidence="3" id="KW-1185">Reference proteome</keyword>
<evidence type="ECO:0000313" key="1">
    <source>
        <dbReference type="EMBL" id="PNR46347.1"/>
    </source>
</evidence>
<dbReference type="EnsemblPlants" id="Pp3c10_5470V3.4">
    <property type="protein sequence ID" value="PAC:32901340.CDS.1"/>
    <property type="gene ID" value="Pp3c10_5470"/>
</dbReference>
<reference evidence="2" key="3">
    <citation type="submission" date="2020-12" db="UniProtKB">
        <authorList>
            <consortium name="EnsemblPlants"/>
        </authorList>
    </citation>
    <scope>IDENTIFICATION</scope>
</reference>
<dbReference type="InParanoid" id="A0A2K1JXU9"/>
<dbReference type="Gramene" id="Pp3c10_5470V3.2">
    <property type="protein sequence ID" value="PAC:32901338.CDS.1"/>
    <property type="gene ID" value="Pp3c10_5470"/>
</dbReference>
<reference evidence="1 3" key="2">
    <citation type="journal article" date="2018" name="Plant J.">
        <title>The Physcomitrella patens chromosome-scale assembly reveals moss genome structure and evolution.</title>
        <authorList>
            <person name="Lang D."/>
            <person name="Ullrich K.K."/>
            <person name="Murat F."/>
            <person name="Fuchs J."/>
            <person name="Jenkins J."/>
            <person name="Haas F.B."/>
            <person name="Piednoel M."/>
            <person name="Gundlach H."/>
            <person name="Van Bel M."/>
            <person name="Meyberg R."/>
            <person name="Vives C."/>
            <person name="Morata J."/>
            <person name="Symeonidi A."/>
            <person name="Hiss M."/>
            <person name="Muchero W."/>
            <person name="Kamisugi Y."/>
            <person name="Saleh O."/>
            <person name="Blanc G."/>
            <person name="Decker E.L."/>
            <person name="van Gessel N."/>
            <person name="Grimwood J."/>
            <person name="Hayes R.D."/>
            <person name="Graham S.W."/>
            <person name="Gunter L.E."/>
            <person name="McDaniel S.F."/>
            <person name="Hoernstein S.N.W."/>
            <person name="Larsson A."/>
            <person name="Li F.W."/>
            <person name="Perroud P.F."/>
            <person name="Phillips J."/>
            <person name="Ranjan P."/>
            <person name="Rokshar D.S."/>
            <person name="Rothfels C.J."/>
            <person name="Schneider L."/>
            <person name="Shu S."/>
            <person name="Stevenson D.W."/>
            <person name="Thummler F."/>
            <person name="Tillich M."/>
            <person name="Villarreal Aguilar J.C."/>
            <person name="Widiez T."/>
            <person name="Wong G.K."/>
            <person name="Wymore A."/>
            <person name="Zhang Y."/>
            <person name="Zimmer A.D."/>
            <person name="Quatrano R.S."/>
            <person name="Mayer K.F.X."/>
            <person name="Goodstein D."/>
            <person name="Casacuberta J.M."/>
            <person name="Vandepoele K."/>
            <person name="Reski R."/>
            <person name="Cuming A.C."/>
            <person name="Tuskan G.A."/>
            <person name="Maumus F."/>
            <person name="Salse J."/>
            <person name="Schmutz J."/>
            <person name="Rensing S.A."/>
        </authorList>
    </citation>
    <scope>NUCLEOTIDE SEQUENCE [LARGE SCALE GENOMIC DNA]</scope>
    <source>
        <strain evidence="2 3">cv. Gransden 2004</strain>
    </source>
</reference>
<dbReference type="EnsemblPlants" id="Pp3c10_5470V3.6">
    <property type="protein sequence ID" value="PAC:32901342.CDS.1"/>
    <property type="gene ID" value="Pp3c10_5470"/>
</dbReference>
<dbReference type="EnsemblPlants" id="Pp3c10_5470V3.3">
    <property type="protein sequence ID" value="PAC:32901339.CDS.1"/>
    <property type="gene ID" value="Pp3c10_5470"/>
</dbReference>
<dbReference type="PaxDb" id="3218-PP1S51_58V6.1"/>
<dbReference type="Gramene" id="Pp3c10_5470V3.1">
    <property type="protein sequence ID" value="PAC:32901337.CDS.1"/>
    <property type="gene ID" value="Pp3c10_5470"/>
</dbReference>
<gene>
    <name evidence="1" type="ORF">PHYPA_013466</name>
</gene>
<sequence length="103" mass="11247">MASNMLSKIGRVQCSVMLYLIGRVPTFGFSASSGATTFIAGCLLCDTYLFSRELLKEVTYYPCVHHVVLGLSVNDFFLLAGTAGWVANDVMSYQTLQKPHAAM</sequence>
<accession>A0A2K1JXU9</accession>
<dbReference type="EnsemblPlants" id="Pp3c10_5470V3.2">
    <property type="protein sequence ID" value="PAC:32901338.CDS.1"/>
    <property type="gene ID" value="Pp3c10_5470"/>
</dbReference>
<organism evidence="1">
    <name type="scientific">Physcomitrium patens</name>
    <name type="common">Spreading-leaved earth moss</name>
    <name type="synonym">Physcomitrella patens</name>
    <dbReference type="NCBI Taxonomy" id="3218"/>
    <lineage>
        <taxon>Eukaryota</taxon>
        <taxon>Viridiplantae</taxon>
        <taxon>Streptophyta</taxon>
        <taxon>Embryophyta</taxon>
        <taxon>Bryophyta</taxon>
        <taxon>Bryophytina</taxon>
        <taxon>Bryopsida</taxon>
        <taxon>Funariidae</taxon>
        <taxon>Funariales</taxon>
        <taxon>Funariaceae</taxon>
        <taxon>Physcomitrium</taxon>
    </lineage>
</organism>
<dbReference type="Gramene" id="Pp3c10_5470V3.5">
    <property type="protein sequence ID" value="PAC:32901341.CDS.1"/>
    <property type="gene ID" value="Pp3c10_5470"/>
</dbReference>
<proteinExistence type="predicted"/>
<dbReference type="Gramene" id="Pp3c10_5470V3.4">
    <property type="protein sequence ID" value="PAC:32901340.CDS.1"/>
    <property type="gene ID" value="Pp3c10_5470"/>
</dbReference>
<dbReference type="Proteomes" id="UP000006727">
    <property type="component" value="Chromosome 10"/>
</dbReference>
<dbReference type="EnsemblPlants" id="Pp3c10_5470V3.1">
    <property type="protein sequence ID" value="PAC:32901337.CDS.1"/>
    <property type="gene ID" value="Pp3c10_5470"/>
</dbReference>
<reference evidence="1 3" key="1">
    <citation type="journal article" date="2008" name="Science">
        <title>The Physcomitrella genome reveals evolutionary insights into the conquest of land by plants.</title>
        <authorList>
            <person name="Rensing S."/>
            <person name="Lang D."/>
            <person name="Zimmer A."/>
            <person name="Terry A."/>
            <person name="Salamov A."/>
            <person name="Shapiro H."/>
            <person name="Nishiyama T."/>
            <person name="Perroud P.-F."/>
            <person name="Lindquist E."/>
            <person name="Kamisugi Y."/>
            <person name="Tanahashi T."/>
            <person name="Sakakibara K."/>
            <person name="Fujita T."/>
            <person name="Oishi K."/>
            <person name="Shin-I T."/>
            <person name="Kuroki Y."/>
            <person name="Toyoda A."/>
            <person name="Suzuki Y."/>
            <person name="Hashimoto A."/>
            <person name="Yamaguchi K."/>
            <person name="Sugano A."/>
            <person name="Kohara Y."/>
            <person name="Fujiyama A."/>
            <person name="Anterola A."/>
            <person name="Aoki S."/>
            <person name="Ashton N."/>
            <person name="Barbazuk W.B."/>
            <person name="Barker E."/>
            <person name="Bennetzen J."/>
            <person name="Bezanilla M."/>
            <person name="Blankenship R."/>
            <person name="Cho S.H."/>
            <person name="Dutcher S."/>
            <person name="Estelle M."/>
            <person name="Fawcett J.A."/>
            <person name="Gundlach H."/>
            <person name="Hanada K."/>
            <person name="Heyl A."/>
            <person name="Hicks K.A."/>
            <person name="Hugh J."/>
            <person name="Lohr M."/>
            <person name="Mayer K."/>
            <person name="Melkozernov A."/>
            <person name="Murata T."/>
            <person name="Nelson D."/>
            <person name="Pils B."/>
            <person name="Prigge M."/>
            <person name="Reiss B."/>
            <person name="Renner T."/>
            <person name="Rombauts S."/>
            <person name="Rushton P."/>
            <person name="Sanderfoot A."/>
            <person name="Schween G."/>
            <person name="Shiu S.-H."/>
            <person name="Stueber K."/>
            <person name="Theodoulou F.L."/>
            <person name="Tu H."/>
            <person name="Van de Peer Y."/>
            <person name="Verrier P.J."/>
            <person name="Waters E."/>
            <person name="Wood A."/>
            <person name="Yang L."/>
            <person name="Cove D."/>
            <person name="Cuming A."/>
            <person name="Hasebe M."/>
            <person name="Lucas S."/>
            <person name="Mishler D.B."/>
            <person name="Reski R."/>
            <person name="Grigoriev I."/>
            <person name="Quatrano R.S."/>
            <person name="Boore J.L."/>
        </authorList>
    </citation>
    <scope>NUCLEOTIDE SEQUENCE [LARGE SCALE GENOMIC DNA]</scope>
    <source>
        <strain evidence="2 3">cv. Gransden 2004</strain>
    </source>
</reference>
<evidence type="ECO:0000313" key="3">
    <source>
        <dbReference type="Proteomes" id="UP000006727"/>
    </source>
</evidence>
<dbReference type="AlphaFoldDB" id="A0A2K1JXU9"/>
<protein>
    <submittedName>
        <fullName evidence="1 2">Uncharacterized protein</fullName>
    </submittedName>
</protein>